<keyword evidence="2" id="KW-1185">Reference proteome</keyword>
<reference evidence="1 2" key="1">
    <citation type="submission" date="2013-02" db="EMBL/GenBank/DDBJ databases">
        <title>The Genome Sequence of Acinetobacter calcoaceticus CIP 81.8.</title>
        <authorList>
            <consortium name="The Broad Institute Genome Sequencing Platform"/>
            <consortium name="The Broad Institute Genome Sequencing Center for Infectious Disease"/>
            <person name="Cerqueira G."/>
            <person name="Feldgarden M."/>
            <person name="Courvalin P."/>
            <person name="Perichon B."/>
            <person name="Grillot-Courvalin C."/>
            <person name="Clermont D."/>
            <person name="Rocha E."/>
            <person name="Yoon E.-J."/>
            <person name="Nemec A."/>
            <person name="Walker B."/>
            <person name="Young S.K."/>
            <person name="Zeng Q."/>
            <person name="Gargeya S."/>
            <person name="Fitzgerald M."/>
            <person name="Haas B."/>
            <person name="Abouelleil A."/>
            <person name="Alvarado L."/>
            <person name="Arachchi H.M."/>
            <person name="Berlin A.M."/>
            <person name="Chapman S.B."/>
            <person name="Dewar J."/>
            <person name="Goldberg J."/>
            <person name="Griggs A."/>
            <person name="Gujja S."/>
            <person name="Hansen M."/>
            <person name="Howarth C."/>
            <person name="Imamovic A."/>
            <person name="Larimer J."/>
            <person name="McCowan C."/>
            <person name="Murphy C."/>
            <person name="Neiman D."/>
            <person name="Pearson M."/>
            <person name="Priest M."/>
            <person name="Roberts A."/>
            <person name="Saif S."/>
            <person name="Shea T."/>
            <person name="Sisk P."/>
            <person name="Sykes S."/>
            <person name="Wortman J."/>
            <person name="Nusbaum C."/>
            <person name="Birren B."/>
        </authorList>
    </citation>
    <scope>NUCLEOTIDE SEQUENCE [LARGE SCALE GENOMIC DNA]</scope>
    <source>
        <strain evidence="1 2">CIP 81.8</strain>
    </source>
</reference>
<name>A0ABN0KCL7_ACICA</name>
<accession>A0ABN0KCL7</accession>
<gene>
    <name evidence="1" type="ORF">F936_00396</name>
</gene>
<comment type="caution">
    <text evidence="1">The sequence shown here is derived from an EMBL/GenBank/DDBJ whole genome shotgun (WGS) entry which is preliminary data.</text>
</comment>
<sequence>MPFLFTKRDFYYTKHLLKNSQLCYDTWVC</sequence>
<evidence type="ECO:0000313" key="1">
    <source>
        <dbReference type="EMBL" id="ENW02036.1"/>
    </source>
</evidence>
<dbReference type="EMBL" id="APQI01000001">
    <property type="protein sequence ID" value="ENW02036.1"/>
    <property type="molecule type" value="Genomic_DNA"/>
</dbReference>
<dbReference type="Proteomes" id="UP000013024">
    <property type="component" value="Unassembled WGS sequence"/>
</dbReference>
<proteinExistence type="predicted"/>
<protein>
    <submittedName>
        <fullName evidence="1">Uncharacterized protein</fullName>
    </submittedName>
</protein>
<organism evidence="1 2">
    <name type="scientific">Acinetobacter calcoaceticus DSM 30006 = CIP 81.8</name>
    <dbReference type="NCBI Taxonomy" id="981331"/>
    <lineage>
        <taxon>Bacteria</taxon>
        <taxon>Pseudomonadati</taxon>
        <taxon>Pseudomonadota</taxon>
        <taxon>Gammaproteobacteria</taxon>
        <taxon>Moraxellales</taxon>
        <taxon>Moraxellaceae</taxon>
        <taxon>Acinetobacter</taxon>
        <taxon>Acinetobacter calcoaceticus/baumannii complex</taxon>
    </lineage>
</organism>
<evidence type="ECO:0000313" key="2">
    <source>
        <dbReference type="Proteomes" id="UP000013024"/>
    </source>
</evidence>